<accession>A0AAU2H358</accession>
<evidence type="ECO:0000259" key="1">
    <source>
        <dbReference type="Pfam" id="PF13480"/>
    </source>
</evidence>
<dbReference type="InterPro" id="IPR016181">
    <property type="entry name" value="Acyl_CoA_acyltransferase"/>
</dbReference>
<protein>
    <submittedName>
        <fullName evidence="2">GNAT family N-acetyltransferase</fullName>
        <ecNumber evidence="2">2.3.1.-</ecNumber>
    </submittedName>
</protein>
<dbReference type="AlphaFoldDB" id="A0AAU2H358"/>
<dbReference type="SUPFAM" id="SSF55729">
    <property type="entry name" value="Acyl-CoA N-acyltransferases (Nat)"/>
    <property type="match status" value="1"/>
</dbReference>
<dbReference type="Pfam" id="PF13480">
    <property type="entry name" value="Acetyltransf_6"/>
    <property type="match status" value="1"/>
</dbReference>
<name>A0AAU2H358_9ACTN</name>
<gene>
    <name evidence="2" type="ORF">OHV25_21880</name>
</gene>
<proteinExistence type="predicted"/>
<sequence length="365" mass="39739">MSSGRGGRIRVVRPGELNAGELDVWREIRAKSGAPENPFMEPEFTLAVAHVRPSARVAVVDEGGEPAAFFPFEKGRFGRGRAIGFGVSDSQGIVARPEIGLDLRELLRACSLSAWAFDNLEAGQGLFVPGAADSYPSFVVDVGAGYEAYESGLRARSPKFLRTTTAKERRLGRQAGEVRFVFDERDPGALRQLMEWKSAQYRRTGRRDRFAQDWISTLVRYLAHTGAPGCSGVLSVLYVADRPVAAHFGLRSRTVLSCWFPSYDPEFAKYSPGLVLHLRMAEAAAAAGIGVLDLGRGAAEYKDALKTGEIPVYEGASVRPGAGAALHWLGHEPSRRAHGFVRERPALAAFGRRTLQQAGRLRGGR</sequence>
<reference evidence="2" key="1">
    <citation type="submission" date="2022-10" db="EMBL/GenBank/DDBJ databases">
        <title>The complete genomes of actinobacterial strains from the NBC collection.</title>
        <authorList>
            <person name="Joergensen T.S."/>
            <person name="Alvarez Arevalo M."/>
            <person name="Sterndorff E.B."/>
            <person name="Faurdal D."/>
            <person name="Vuksanovic O."/>
            <person name="Mourched A.-S."/>
            <person name="Charusanti P."/>
            <person name="Shaw S."/>
            <person name="Blin K."/>
            <person name="Weber T."/>
        </authorList>
    </citation>
    <scope>NUCLEOTIDE SEQUENCE</scope>
    <source>
        <strain evidence="2">NBC_00060</strain>
    </source>
</reference>
<dbReference type="GO" id="GO:0016746">
    <property type="term" value="F:acyltransferase activity"/>
    <property type="evidence" value="ECO:0007669"/>
    <property type="project" value="UniProtKB-KW"/>
</dbReference>
<evidence type="ECO:0000313" key="2">
    <source>
        <dbReference type="EMBL" id="WTU42033.1"/>
    </source>
</evidence>
<keyword evidence="2" id="KW-0012">Acyltransferase</keyword>
<dbReference type="Gene3D" id="3.40.630.30">
    <property type="match status" value="1"/>
</dbReference>
<keyword evidence="2" id="KW-0808">Transferase</keyword>
<organism evidence="2">
    <name type="scientific">Streptomyces sp. NBC_00060</name>
    <dbReference type="NCBI Taxonomy" id="2975636"/>
    <lineage>
        <taxon>Bacteria</taxon>
        <taxon>Bacillati</taxon>
        <taxon>Actinomycetota</taxon>
        <taxon>Actinomycetes</taxon>
        <taxon>Kitasatosporales</taxon>
        <taxon>Streptomycetaceae</taxon>
        <taxon>Streptomyces</taxon>
    </lineage>
</organism>
<dbReference type="InterPro" id="IPR038740">
    <property type="entry name" value="BioF2-like_GNAT_dom"/>
</dbReference>
<dbReference type="EMBL" id="CP108253">
    <property type="protein sequence ID" value="WTU42033.1"/>
    <property type="molecule type" value="Genomic_DNA"/>
</dbReference>
<feature type="domain" description="BioF2-like acetyltransferase" evidence="1">
    <location>
        <begin position="162"/>
        <end position="302"/>
    </location>
</feature>
<dbReference type="EC" id="2.3.1.-" evidence="2"/>